<dbReference type="InterPro" id="IPR011711">
    <property type="entry name" value="GntR_C"/>
</dbReference>
<dbReference type="SMART" id="SM00895">
    <property type="entry name" value="FCD"/>
    <property type="match status" value="1"/>
</dbReference>
<dbReference type="SMART" id="SM00345">
    <property type="entry name" value="HTH_GNTR"/>
    <property type="match status" value="1"/>
</dbReference>
<dbReference type="InterPro" id="IPR036388">
    <property type="entry name" value="WH-like_DNA-bd_sf"/>
</dbReference>
<evidence type="ECO:0000256" key="2">
    <source>
        <dbReference type="ARBA" id="ARBA00023125"/>
    </source>
</evidence>
<comment type="caution">
    <text evidence="5">The sequence shown here is derived from an EMBL/GenBank/DDBJ whole genome shotgun (WGS) entry which is preliminary data.</text>
</comment>
<dbReference type="SUPFAM" id="SSF48008">
    <property type="entry name" value="GntR ligand-binding domain-like"/>
    <property type="match status" value="1"/>
</dbReference>
<dbReference type="Gene3D" id="1.20.120.530">
    <property type="entry name" value="GntR ligand-binding domain-like"/>
    <property type="match status" value="1"/>
</dbReference>
<dbReference type="Proteomes" id="UP000248544">
    <property type="component" value="Unassembled WGS sequence"/>
</dbReference>
<dbReference type="GO" id="GO:0003677">
    <property type="term" value="F:DNA binding"/>
    <property type="evidence" value="ECO:0007669"/>
    <property type="project" value="UniProtKB-KW"/>
</dbReference>
<dbReference type="Gene3D" id="1.10.10.10">
    <property type="entry name" value="Winged helix-like DNA-binding domain superfamily/Winged helix DNA-binding domain"/>
    <property type="match status" value="1"/>
</dbReference>
<dbReference type="GO" id="GO:0003700">
    <property type="term" value="F:DNA-binding transcription factor activity"/>
    <property type="evidence" value="ECO:0007669"/>
    <property type="project" value="InterPro"/>
</dbReference>
<dbReference type="PANTHER" id="PTHR43537">
    <property type="entry name" value="TRANSCRIPTIONAL REGULATOR, GNTR FAMILY"/>
    <property type="match status" value="1"/>
</dbReference>
<proteinExistence type="predicted"/>
<dbReference type="Pfam" id="PF00392">
    <property type="entry name" value="GntR"/>
    <property type="match status" value="1"/>
</dbReference>
<accession>A0A2W2H681</accession>
<dbReference type="AlphaFoldDB" id="A0A2W2H681"/>
<keyword evidence="6" id="KW-1185">Reference proteome</keyword>
<dbReference type="InterPro" id="IPR008920">
    <property type="entry name" value="TF_FadR/GntR_C"/>
</dbReference>
<sequence length="207" mass="23466">MAERAYAYIRDEIVTTRIRPGSPVDEERLMAELGVGRTPVREALKRLAQERLVTVFPRRGTFAADIHIDDDLWLTEVRVPMEGIAAQLAARRATAQQREKLARLSDEITKEIESGADLKRLVLFDAKIHRCVFNAAQNPFLAGTLTMYLNLSIRIWFHRLDRLPDLAPHVLDQREVIQAILDRDGERAHAVAQDHLNGCSHSIRTGS</sequence>
<evidence type="ECO:0000259" key="4">
    <source>
        <dbReference type="PROSITE" id="PS50949"/>
    </source>
</evidence>
<dbReference type="InterPro" id="IPR036390">
    <property type="entry name" value="WH_DNA-bd_sf"/>
</dbReference>
<dbReference type="PROSITE" id="PS50949">
    <property type="entry name" value="HTH_GNTR"/>
    <property type="match status" value="1"/>
</dbReference>
<dbReference type="PANTHER" id="PTHR43537:SF5">
    <property type="entry name" value="UXU OPERON TRANSCRIPTIONAL REGULATOR"/>
    <property type="match status" value="1"/>
</dbReference>
<feature type="domain" description="HTH gntR-type" evidence="4">
    <location>
        <begin position="1"/>
        <end position="66"/>
    </location>
</feature>
<keyword evidence="1" id="KW-0805">Transcription regulation</keyword>
<reference evidence="5 6" key="1">
    <citation type="submission" date="2018-01" db="EMBL/GenBank/DDBJ databases">
        <title>Draft genome sequence of Sphaerisporangium sp. 7K107.</title>
        <authorList>
            <person name="Sahin N."/>
            <person name="Saygin H."/>
            <person name="Ay H."/>
        </authorList>
    </citation>
    <scope>NUCLEOTIDE SEQUENCE [LARGE SCALE GENOMIC DNA]</scope>
    <source>
        <strain evidence="5 6">7K107</strain>
    </source>
</reference>
<name>A0A2W2H681_9ACTN</name>
<dbReference type="InterPro" id="IPR000524">
    <property type="entry name" value="Tscrpt_reg_HTH_GntR"/>
</dbReference>
<protein>
    <submittedName>
        <fullName evidence="5">GntR family transcriptional regulator</fullName>
    </submittedName>
</protein>
<organism evidence="5 6">
    <name type="scientific">Spongiactinospora gelatinilytica</name>
    <dbReference type="NCBI Taxonomy" id="2666298"/>
    <lineage>
        <taxon>Bacteria</taxon>
        <taxon>Bacillati</taxon>
        <taxon>Actinomycetota</taxon>
        <taxon>Actinomycetes</taxon>
        <taxon>Streptosporangiales</taxon>
        <taxon>Streptosporangiaceae</taxon>
        <taxon>Spongiactinospora</taxon>
    </lineage>
</organism>
<dbReference type="Pfam" id="PF07729">
    <property type="entry name" value="FCD"/>
    <property type="match status" value="1"/>
</dbReference>
<dbReference type="CDD" id="cd07377">
    <property type="entry name" value="WHTH_GntR"/>
    <property type="match status" value="1"/>
</dbReference>
<evidence type="ECO:0000313" key="6">
    <source>
        <dbReference type="Proteomes" id="UP000248544"/>
    </source>
</evidence>
<gene>
    <name evidence="5" type="ORF">C1I98_03585</name>
</gene>
<evidence type="ECO:0000256" key="3">
    <source>
        <dbReference type="ARBA" id="ARBA00023163"/>
    </source>
</evidence>
<dbReference type="EMBL" id="POUA01000015">
    <property type="protein sequence ID" value="PZG55373.1"/>
    <property type="molecule type" value="Genomic_DNA"/>
</dbReference>
<keyword evidence="3" id="KW-0804">Transcription</keyword>
<keyword evidence="2" id="KW-0238">DNA-binding</keyword>
<evidence type="ECO:0000313" key="5">
    <source>
        <dbReference type="EMBL" id="PZG55373.1"/>
    </source>
</evidence>
<dbReference type="SUPFAM" id="SSF46785">
    <property type="entry name" value="Winged helix' DNA-binding domain"/>
    <property type="match status" value="1"/>
</dbReference>
<evidence type="ECO:0000256" key="1">
    <source>
        <dbReference type="ARBA" id="ARBA00023015"/>
    </source>
</evidence>